<keyword evidence="5" id="KW-0460">Magnesium</keyword>
<evidence type="ECO:0000259" key="8">
    <source>
        <dbReference type="PROSITE" id="PS51710"/>
    </source>
</evidence>
<dbReference type="InterPro" id="IPR006074">
    <property type="entry name" value="GTP1-OBG_CS"/>
</dbReference>
<dbReference type="PROSITE" id="PS51881">
    <property type="entry name" value="OCT"/>
    <property type="match status" value="1"/>
</dbReference>
<dbReference type="EMBL" id="JAEHOD010000016">
    <property type="protein sequence ID" value="KAG2448709.1"/>
    <property type="molecule type" value="Genomic_DNA"/>
</dbReference>
<dbReference type="PROSITE" id="PS00905">
    <property type="entry name" value="GTP1_OBG"/>
    <property type="match status" value="1"/>
</dbReference>
<dbReference type="HAMAP" id="MF_01454">
    <property type="entry name" value="GTPase_Obg"/>
    <property type="match status" value="1"/>
</dbReference>
<feature type="domain" description="OCT" evidence="9">
    <location>
        <begin position="541"/>
        <end position="628"/>
    </location>
</feature>
<sequence length="662" mass="70498">MQALNAQRLANVGQAGCVGSRRPFAAPGRLSPLAPPHLSPVEPSSLAPHPLLSGSSAVSLGATQPSRDVACCASSTSSSSGTQSSSSSGGAAAAAPSDWSKRLLSVAKTKGKNKSGGGGNGASHTPDADIFTPAKPASKPAAKKPVSNLDIPGLSYYEGRPDDDEDDEDLDADMLPGSERKRLPAEMRCFDTARIYIKGGDGGNGCVAFRREKFVEHGGPSGGNGGRGGNVWAVVDPNLNSLSVFRGQVHFRAEGGVNGQGSNCEGADAEDLIVHVPAGTIIRRKDAEEDDPPLAELLKPGERALLAVGGRGGRGNFSFKTSRDRAPTIAEKGEKGEELWVDLELKVVADVGIIGVPNAGKSTLLSVITAAKPKIANYPFTTLVPNLGVCEMDYRTTVFADVPGLLEGAHEGLGLGHEFLRHVQRCRVLVHVVDGTSPDPVGDFNAINLELELFNPDIKDKPQIVAYNKVDIPDSGDFWEMVREQLTAELGVPADKIFPISAATGQGVIELVRAVRGVLDELGPQQLTYETNALNQTAVQRRDVRIDDFTVLLEDLPPGSPSTAPRVFFVEGEGIERFAQMTNWDYYEAVKRFQRVLEVSGINGALKAKGVKEGDSVVIGETEFNWSDEKSDGAVYDSWLKDMKDRGVNRQGSARWPHPDVR</sequence>
<dbReference type="InterPro" id="IPR027417">
    <property type="entry name" value="P-loop_NTPase"/>
</dbReference>
<dbReference type="Gene3D" id="2.70.210.12">
    <property type="entry name" value="GTP1/OBG domain"/>
    <property type="match status" value="1"/>
</dbReference>
<dbReference type="Pfam" id="PF01018">
    <property type="entry name" value="GTP1_OBG"/>
    <property type="match status" value="1"/>
</dbReference>
<dbReference type="GO" id="GO:0005739">
    <property type="term" value="C:mitochondrion"/>
    <property type="evidence" value="ECO:0007669"/>
    <property type="project" value="TreeGrafter"/>
</dbReference>
<dbReference type="CDD" id="cd01898">
    <property type="entry name" value="Obg"/>
    <property type="match status" value="1"/>
</dbReference>
<evidence type="ECO:0000256" key="6">
    <source>
        <dbReference type="ARBA" id="ARBA00023134"/>
    </source>
</evidence>
<evidence type="ECO:0000256" key="2">
    <source>
        <dbReference type="ARBA" id="ARBA00007699"/>
    </source>
</evidence>
<name>A0A835WJ94_9CHLO</name>
<dbReference type="InterPro" id="IPR036346">
    <property type="entry name" value="GTP-bd_prot_GTP1/OBG_C_sf"/>
</dbReference>
<dbReference type="Gene3D" id="3.40.50.300">
    <property type="entry name" value="P-loop containing nucleotide triphosphate hydrolases"/>
    <property type="match status" value="1"/>
</dbReference>
<dbReference type="NCBIfam" id="NF008955">
    <property type="entry name" value="PRK12297.1"/>
    <property type="match status" value="1"/>
</dbReference>
<dbReference type="OrthoDB" id="347018at2759"/>
<dbReference type="Gene3D" id="3.30.300.350">
    <property type="entry name" value="GTP-binding protein OBG, C-terminal domain"/>
    <property type="match status" value="1"/>
</dbReference>
<evidence type="ECO:0000313" key="11">
    <source>
        <dbReference type="EMBL" id="KAG2448709.1"/>
    </source>
</evidence>
<evidence type="ECO:0000313" key="12">
    <source>
        <dbReference type="Proteomes" id="UP000613740"/>
    </source>
</evidence>
<evidence type="ECO:0000256" key="5">
    <source>
        <dbReference type="ARBA" id="ARBA00022842"/>
    </source>
</evidence>
<dbReference type="Pfam" id="PF01926">
    <property type="entry name" value="MMR_HSR1"/>
    <property type="match status" value="1"/>
</dbReference>
<dbReference type="NCBIfam" id="NF008956">
    <property type="entry name" value="PRK12299.1"/>
    <property type="match status" value="1"/>
</dbReference>
<dbReference type="PRINTS" id="PR00326">
    <property type="entry name" value="GTP1OBG"/>
</dbReference>
<dbReference type="NCBIfam" id="NF008954">
    <property type="entry name" value="PRK12296.1"/>
    <property type="match status" value="1"/>
</dbReference>
<comment type="similarity">
    <text evidence="2">Belongs to the TRAFAC class OBG-HflX-like GTPase superfamily. OBG GTPase family.</text>
</comment>
<dbReference type="GO" id="GO:0005525">
    <property type="term" value="F:GTP binding"/>
    <property type="evidence" value="ECO:0007669"/>
    <property type="project" value="UniProtKB-KW"/>
</dbReference>
<proteinExistence type="inferred from homology"/>
<dbReference type="Pfam" id="PF09269">
    <property type="entry name" value="DUF1967"/>
    <property type="match status" value="1"/>
</dbReference>
<dbReference type="InterPro" id="IPR006073">
    <property type="entry name" value="GTP-bd"/>
</dbReference>
<evidence type="ECO:0000256" key="1">
    <source>
        <dbReference type="ARBA" id="ARBA00001946"/>
    </source>
</evidence>
<dbReference type="InterPro" id="IPR006169">
    <property type="entry name" value="GTP1_OBG_dom"/>
</dbReference>
<protein>
    <submittedName>
        <fullName evidence="11">Uncharacterized protein</fullName>
    </submittedName>
</protein>
<dbReference type="SUPFAM" id="SSF82051">
    <property type="entry name" value="Obg GTP-binding protein N-terminal domain"/>
    <property type="match status" value="1"/>
</dbReference>
<keyword evidence="3" id="KW-0479">Metal-binding</keyword>
<feature type="domain" description="Obg" evidence="10">
    <location>
        <begin position="187"/>
        <end position="348"/>
    </location>
</feature>
<feature type="compositionally biased region" description="Low complexity" evidence="7">
    <location>
        <begin position="133"/>
        <end position="145"/>
    </location>
</feature>
<keyword evidence="12" id="KW-1185">Reference proteome</keyword>
<feature type="region of interest" description="Disordered" evidence="7">
    <location>
        <begin position="20"/>
        <end position="179"/>
    </location>
</feature>
<dbReference type="PANTHER" id="PTHR11702:SF44">
    <property type="entry name" value="GTP-BINDING PROTEIN OBGC, CHLOROPLASTIC"/>
    <property type="match status" value="1"/>
</dbReference>
<organism evidence="11 12">
    <name type="scientific">Chlamydomonas schloesseri</name>
    <dbReference type="NCBI Taxonomy" id="2026947"/>
    <lineage>
        <taxon>Eukaryota</taxon>
        <taxon>Viridiplantae</taxon>
        <taxon>Chlorophyta</taxon>
        <taxon>core chlorophytes</taxon>
        <taxon>Chlorophyceae</taxon>
        <taxon>CS clade</taxon>
        <taxon>Chlamydomonadales</taxon>
        <taxon>Chlamydomonadaceae</taxon>
        <taxon>Chlamydomonas</taxon>
    </lineage>
</organism>
<feature type="compositionally biased region" description="Low complexity" evidence="7">
    <location>
        <begin position="73"/>
        <end position="97"/>
    </location>
</feature>
<dbReference type="FunFam" id="2.70.210.12:FF:000001">
    <property type="entry name" value="GTPase Obg"/>
    <property type="match status" value="1"/>
</dbReference>
<evidence type="ECO:0000256" key="7">
    <source>
        <dbReference type="SAM" id="MobiDB-lite"/>
    </source>
</evidence>
<dbReference type="InterPro" id="IPR031167">
    <property type="entry name" value="G_OBG"/>
</dbReference>
<dbReference type="PROSITE" id="PS51883">
    <property type="entry name" value="OBG"/>
    <property type="match status" value="1"/>
</dbReference>
<dbReference type="NCBIfam" id="TIGR03595">
    <property type="entry name" value="Obg_CgtA_exten"/>
    <property type="match status" value="1"/>
</dbReference>
<keyword evidence="6" id="KW-0342">GTP-binding</keyword>
<evidence type="ECO:0000256" key="3">
    <source>
        <dbReference type="ARBA" id="ARBA00022723"/>
    </source>
</evidence>
<evidence type="ECO:0000259" key="10">
    <source>
        <dbReference type="PROSITE" id="PS51883"/>
    </source>
</evidence>
<feature type="compositionally biased region" description="Low complexity" evidence="7">
    <location>
        <begin position="51"/>
        <end position="62"/>
    </location>
</feature>
<dbReference type="SUPFAM" id="SSF102741">
    <property type="entry name" value="Obg GTP-binding protein C-terminal domain"/>
    <property type="match status" value="1"/>
</dbReference>
<dbReference type="Proteomes" id="UP000613740">
    <property type="component" value="Unassembled WGS sequence"/>
</dbReference>
<dbReference type="InterPro" id="IPR015349">
    <property type="entry name" value="OCT_dom"/>
</dbReference>
<keyword evidence="4" id="KW-0547">Nucleotide-binding</keyword>
<evidence type="ECO:0000259" key="9">
    <source>
        <dbReference type="PROSITE" id="PS51881"/>
    </source>
</evidence>
<dbReference type="InterPro" id="IPR014100">
    <property type="entry name" value="GTP-bd_Obg/CgtA"/>
</dbReference>
<dbReference type="GO" id="GO:0000287">
    <property type="term" value="F:magnesium ion binding"/>
    <property type="evidence" value="ECO:0007669"/>
    <property type="project" value="InterPro"/>
</dbReference>
<feature type="domain" description="OBG-type G" evidence="8">
    <location>
        <begin position="349"/>
        <end position="520"/>
    </location>
</feature>
<reference evidence="11" key="1">
    <citation type="journal article" date="2020" name="bioRxiv">
        <title>Comparative genomics of Chlamydomonas.</title>
        <authorList>
            <person name="Craig R.J."/>
            <person name="Hasan A.R."/>
            <person name="Ness R.W."/>
            <person name="Keightley P.D."/>
        </authorList>
    </citation>
    <scope>NUCLEOTIDE SEQUENCE</scope>
    <source>
        <strain evidence="11">CCAP 11/173</strain>
    </source>
</reference>
<dbReference type="GO" id="GO:0003924">
    <property type="term" value="F:GTPase activity"/>
    <property type="evidence" value="ECO:0007669"/>
    <property type="project" value="InterPro"/>
</dbReference>
<dbReference type="PROSITE" id="PS51710">
    <property type="entry name" value="G_OBG"/>
    <property type="match status" value="1"/>
</dbReference>
<dbReference type="GO" id="GO:0042254">
    <property type="term" value="P:ribosome biogenesis"/>
    <property type="evidence" value="ECO:0007669"/>
    <property type="project" value="UniProtKB-UniRule"/>
</dbReference>
<feature type="compositionally biased region" description="Acidic residues" evidence="7">
    <location>
        <begin position="161"/>
        <end position="172"/>
    </location>
</feature>
<dbReference type="SUPFAM" id="SSF52540">
    <property type="entry name" value="P-loop containing nucleoside triphosphate hydrolases"/>
    <property type="match status" value="1"/>
</dbReference>
<accession>A0A835WJ94</accession>
<comment type="caution">
    <text evidence="11">The sequence shown here is derived from an EMBL/GenBank/DDBJ whole genome shotgun (WGS) entry which is preliminary data.</text>
</comment>
<dbReference type="InterPro" id="IPR045086">
    <property type="entry name" value="OBG_GTPase"/>
</dbReference>
<comment type="cofactor">
    <cofactor evidence="1">
        <name>Mg(2+)</name>
        <dbReference type="ChEBI" id="CHEBI:18420"/>
    </cofactor>
</comment>
<evidence type="ECO:0000256" key="4">
    <source>
        <dbReference type="ARBA" id="ARBA00022741"/>
    </source>
</evidence>
<dbReference type="AlphaFoldDB" id="A0A835WJ94"/>
<dbReference type="NCBIfam" id="TIGR02729">
    <property type="entry name" value="Obg_CgtA"/>
    <property type="match status" value="1"/>
</dbReference>
<dbReference type="InterPro" id="IPR036726">
    <property type="entry name" value="GTP1_OBG_dom_sf"/>
</dbReference>
<gene>
    <name evidence="11" type="ORF">HYH02_006065</name>
</gene>
<dbReference type="PANTHER" id="PTHR11702">
    <property type="entry name" value="DEVELOPMENTALLY REGULATED GTP-BINDING PROTEIN-RELATED"/>
    <property type="match status" value="1"/>
</dbReference>